<dbReference type="Pfam" id="PF05489">
    <property type="entry name" value="Phage_tail_X"/>
    <property type="match status" value="1"/>
</dbReference>
<sequence>MSITYTTRDGDRLDQICLKVYGRTAKTTEEVLYQVINYGITDICAVFPAGKLITLPDIDPEPVQKETQLWD</sequence>
<reference evidence="1" key="1">
    <citation type="journal article" date="2018" name="Genome Biol.">
        <title>SKESA: strategic k-mer extension for scrupulous assemblies.</title>
        <authorList>
            <person name="Souvorov A."/>
            <person name="Agarwala R."/>
            <person name="Lipman D.J."/>
        </authorList>
    </citation>
    <scope>NUCLEOTIDE SEQUENCE</scope>
    <source>
        <strain evidence="1">MA.AU5 KAK-SR</strain>
    </source>
</reference>
<proteinExistence type="predicted"/>
<evidence type="ECO:0000313" key="1">
    <source>
        <dbReference type="EMBL" id="HAF1791819.1"/>
    </source>
</evidence>
<reference evidence="1" key="2">
    <citation type="submission" date="2020-02" db="EMBL/GenBank/DDBJ databases">
        <authorList>
            <consortium name="NCBI Pathogen Detection Project"/>
        </authorList>
    </citation>
    <scope>NUCLEOTIDE SEQUENCE</scope>
    <source>
        <strain evidence="1">MA.AU5 KAK-SR</strain>
    </source>
</reference>
<organism evidence="1">
    <name type="scientific">Salmonella enterica</name>
    <name type="common">Salmonella choleraesuis</name>
    <dbReference type="NCBI Taxonomy" id="28901"/>
    <lineage>
        <taxon>Bacteria</taxon>
        <taxon>Pseudomonadati</taxon>
        <taxon>Pseudomonadota</taxon>
        <taxon>Gammaproteobacteria</taxon>
        <taxon>Enterobacterales</taxon>
        <taxon>Enterobacteriaceae</taxon>
        <taxon>Salmonella</taxon>
    </lineage>
</organism>
<comment type="caution">
    <text evidence="1">The sequence shown here is derived from an EMBL/GenBank/DDBJ whole genome shotgun (WGS) entry which is preliminary data.</text>
</comment>
<dbReference type="EMBL" id="DAAUKB010000004">
    <property type="protein sequence ID" value="HAF1791819.1"/>
    <property type="molecule type" value="Genomic_DNA"/>
</dbReference>
<dbReference type="RefSeq" id="WP_197390836.1">
    <property type="nucleotide sequence ID" value="NZ_JAQSLR010000009.1"/>
</dbReference>
<name>A0A743HMP3_SALER</name>
<accession>A0A743HMP3</accession>
<dbReference type="AlphaFoldDB" id="A0A743HMP3"/>
<protein>
    <submittedName>
        <fullName evidence="1">Phage tail protein</fullName>
    </submittedName>
</protein>
<dbReference type="InterPro" id="IPR008861">
    <property type="entry name" value="GpX-like"/>
</dbReference>
<gene>
    <name evidence="1" type="ORF">G9B33_002836</name>
</gene>